<gene>
    <name evidence="1" type="ORF">ACFOSB_16935</name>
</gene>
<evidence type="ECO:0000313" key="1">
    <source>
        <dbReference type="EMBL" id="MFC3834542.1"/>
    </source>
</evidence>
<dbReference type="Proteomes" id="UP001595803">
    <property type="component" value="Unassembled WGS sequence"/>
</dbReference>
<comment type="caution">
    <text evidence="1">The sequence shown here is derived from an EMBL/GenBank/DDBJ whole genome shotgun (WGS) entry which is preliminary data.</text>
</comment>
<organism evidence="1 2">
    <name type="scientific">Deinococcus rufus</name>
    <dbReference type="NCBI Taxonomy" id="2136097"/>
    <lineage>
        <taxon>Bacteria</taxon>
        <taxon>Thermotogati</taxon>
        <taxon>Deinococcota</taxon>
        <taxon>Deinococci</taxon>
        <taxon>Deinococcales</taxon>
        <taxon>Deinococcaceae</taxon>
        <taxon>Deinococcus</taxon>
    </lineage>
</organism>
<name>A0ABV7ZAX3_9DEIO</name>
<sequence length="133" mass="13940">MPDFAPGQRWSYATRPGEPRSTVLILARDDSPGGGIVHIRVEGLRLRTPHGEQTELSHSPIAEASLRASVTALIETHVPLPGDLSGLRHWEAAFARGEAGAFTLSVAEIVGAVEQAVGSGPDGLPPAHTPDPT</sequence>
<accession>A0ABV7ZAX3</accession>
<dbReference type="EMBL" id="JBHRZG010000024">
    <property type="protein sequence ID" value="MFC3834542.1"/>
    <property type="molecule type" value="Genomic_DNA"/>
</dbReference>
<evidence type="ECO:0000313" key="2">
    <source>
        <dbReference type="Proteomes" id="UP001595803"/>
    </source>
</evidence>
<keyword evidence="2" id="KW-1185">Reference proteome</keyword>
<protein>
    <submittedName>
        <fullName evidence="1">Uncharacterized protein</fullName>
    </submittedName>
</protein>
<dbReference type="RefSeq" id="WP_322472424.1">
    <property type="nucleotide sequence ID" value="NZ_JBHRZG010000024.1"/>
</dbReference>
<reference evidence="2" key="1">
    <citation type="journal article" date="2019" name="Int. J. Syst. Evol. Microbiol.">
        <title>The Global Catalogue of Microorganisms (GCM) 10K type strain sequencing project: providing services to taxonomists for standard genome sequencing and annotation.</title>
        <authorList>
            <consortium name="The Broad Institute Genomics Platform"/>
            <consortium name="The Broad Institute Genome Sequencing Center for Infectious Disease"/>
            <person name="Wu L."/>
            <person name="Ma J."/>
        </authorList>
    </citation>
    <scope>NUCLEOTIDE SEQUENCE [LARGE SCALE GENOMIC DNA]</scope>
    <source>
        <strain evidence="2">CCTCC AB 2017081</strain>
    </source>
</reference>
<proteinExistence type="predicted"/>